<evidence type="ECO:0000313" key="2">
    <source>
        <dbReference type="EMBL" id="CAJ0607595.1"/>
    </source>
</evidence>
<dbReference type="AlphaFoldDB" id="A0AA36MEN3"/>
<evidence type="ECO:0000256" key="1">
    <source>
        <dbReference type="SAM" id="SignalP"/>
    </source>
</evidence>
<feature type="signal peptide" evidence="1">
    <location>
        <begin position="1"/>
        <end position="19"/>
    </location>
</feature>
<evidence type="ECO:0000313" key="3">
    <source>
        <dbReference type="Proteomes" id="UP001176961"/>
    </source>
</evidence>
<keyword evidence="1" id="KW-0732">Signal</keyword>
<comment type="caution">
    <text evidence="2">The sequence shown here is derived from an EMBL/GenBank/DDBJ whole genome shotgun (WGS) entry which is preliminary data.</text>
</comment>
<accession>A0AA36MEN3</accession>
<dbReference type="EMBL" id="CATQJL010000316">
    <property type="protein sequence ID" value="CAJ0607595.1"/>
    <property type="molecule type" value="Genomic_DNA"/>
</dbReference>
<organism evidence="2 3">
    <name type="scientific">Cylicocyclus nassatus</name>
    <name type="common">Nematode worm</name>
    <dbReference type="NCBI Taxonomy" id="53992"/>
    <lineage>
        <taxon>Eukaryota</taxon>
        <taxon>Metazoa</taxon>
        <taxon>Ecdysozoa</taxon>
        <taxon>Nematoda</taxon>
        <taxon>Chromadorea</taxon>
        <taxon>Rhabditida</taxon>
        <taxon>Rhabditina</taxon>
        <taxon>Rhabditomorpha</taxon>
        <taxon>Strongyloidea</taxon>
        <taxon>Strongylidae</taxon>
        <taxon>Cylicocyclus</taxon>
    </lineage>
</organism>
<dbReference type="Proteomes" id="UP001176961">
    <property type="component" value="Unassembled WGS sequence"/>
</dbReference>
<protein>
    <submittedName>
        <fullName evidence="2">Uncharacterized protein</fullName>
    </submittedName>
</protein>
<sequence length="148" mass="15966">MKVLLSTLLLLSFAFYTEGFITQHITFDSGHHSHHSYKTSSSHTVHTSFAMEPSETVIKKTYSLQPSSTVVKIGYGGIGGDLGLSHLNIDTGLHLGGLNVISSPIMTLLAGGKGRLGKLIDQLGAHLTVKMPNERSKLDIIQMLLRGP</sequence>
<proteinExistence type="predicted"/>
<reference evidence="2" key="1">
    <citation type="submission" date="2023-07" db="EMBL/GenBank/DDBJ databases">
        <authorList>
            <consortium name="CYATHOMIX"/>
        </authorList>
    </citation>
    <scope>NUCLEOTIDE SEQUENCE</scope>
    <source>
        <strain evidence="2">N/A</strain>
    </source>
</reference>
<gene>
    <name evidence="2" type="ORF">CYNAS_LOCUS19578</name>
</gene>
<keyword evidence="3" id="KW-1185">Reference proteome</keyword>
<feature type="chain" id="PRO_5041386873" evidence="1">
    <location>
        <begin position="20"/>
        <end position="148"/>
    </location>
</feature>
<name>A0AA36MEN3_CYLNA</name>